<evidence type="ECO:0000256" key="1">
    <source>
        <dbReference type="SAM" id="Coils"/>
    </source>
</evidence>
<dbReference type="Gene3D" id="1.20.5.370">
    <property type="match status" value="1"/>
</dbReference>
<dbReference type="OrthoDB" id="8064436at2759"/>
<organism evidence="3 4">
    <name type="scientific">Lepidopterella palustris CBS 459.81</name>
    <dbReference type="NCBI Taxonomy" id="1314670"/>
    <lineage>
        <taxon>Eukaryota</taxon>
        <taxon>Fungi</taxon>
        <taxon>Dikarya</taxon>
        <taxon>Ascomycota</taxon>
        <taxon>Pezizomycotina</taxon>
        <taxon>Dothideomycetes</taxon>
        <taxon>Pleosporomycetidae</taxon>
        <taxon>Mytilinidiales</taxon>
        <taxon>Argynnaceae</taxon>
        <taxon>Lepidopterella</taxon>
    </lineage>
</organism>
<dbReference type="SUPFAM" id="SSF58022">
    <property type="entry name" value="XRCC4, C-terminal oligomerization domain"/>
    <property type="match status" value="1"/>
</dbReference>
<dbReference type="Proteomes" id="UP000250266">
    <property type="component" value="Unassembled WGS sequence"/>
</dbReference>
<feature type="compositionally biased region" description="Basic and acidic residues" evidence="2">
    <location>
        <begin position="261"/>
        <end position="275"/>
    </location>
</feature>
<dbReference type="PANTHER" id="PTHR42067:SF1">
    <property type="entry name" value="MITOTIC APPARATUS PROTEIN P62"/>
    <property type="match status" value="1"/>
</dbReference>
<name>A0A8E2JF82_9PEZI</name>
<keyword evidence="4" id="KW-1185">Reference proteome</keyword>
<gene>
    <name evidence="3" type="ORF">K432DRAFT_45477</name>
</gene>
<feature type="compositionally biased region" description="Acidic residues" evidence="2">
    <location>
        <begin position="290"/>
        <end position="301"/>
    </location>
</feature>
<dbReference type="InterPro" id="IPR014751">
    <property type="entry name" value="XRCC4-like_C"/>
</dbReference>
<feature type="coiled-coil region" evidence="1">
    <location>
        <begin position="152"/>
        <end position="186"/>
    </location>
</feature>
<feature type="region of interest" description="Disordered" evidence="2">
    <location>
        <begin position="225"/>
        <end position="384"/>
    </location>
</feature>
<evidence type="ECO:0000313" key="4">
    <source>
        <dbReference type="Proteomes" id="UP000250266"/>
    </source>
</evidence>
<dbReference type="PANTHER" id="PTHR42067">
    <property type="entry name" value="YALI0C15378P"/>
    <property type="match status" value="1"/>
</dbReference>
<feature type="compositionally biased region" description="Low complexity" evidence="2">
    <location>
        <begin position="302"/>
        <end position="318"/>
    </location>
</feature>
<protein>
    <submittedName>
        <fullName evidence="3">Uncharacterized protein</fullName>
    </submittedName>
</protein>
<keyword evidence="1" id="KW-0175">Coiled coil</keyword>
<sequence length="384" mass="42281">MADQHILQIPAAAANDTTFIIVNVISKGPRPLDLKLLGSEGEAPYVREIKHRSIKGFKTNKFNGTDEQWEAVLSRVLLQKTTEGDFFDGIDVAYSFDDDEIQIIIRKNIVGGKGLKVTWGNISLAKNEEEEINLFEWVGLAAQATAAAQGEMIGLKSKLEDQRRTIEKLNAQLEDLIRAKEENDNAMLGKFTELLNEKKLKIRDQQRLLAGAKVGKAAATNIQAVREETTSRKAAPSRASKRKANGKAPVALPESSEDEFEKMQVDEEDVTAKQDQEEDTPGAVTPDRVTDDETEDEDDIDIVAAPSSAAQPPASKTAAKGKAVETTSQRVNERQTQVVPPPRRELPFGRAGTRSKPEPMEQKPLPAPDDDETANDDETEDDEL</sequence>
<accession>A0A8E2JF82</accession>
<evidence type="ECO:0000313" key="3">
    <source>
        <dbReference type="EMBL" id="OCK80354.1"/>
    </source>
</evidence>
<feature type="compositionally biased region" description="Polar residues" evidence="2">
    <location>
        <begin position="325"/>
        <end position="338"/>
    </location>
</feature>
<feature type="compositionally biased region" description="Acidic residues" evidence="2">
    <location>
        <begin position="368"/>
        <end position="384"/>
    </location>
</feature>
<reference evidence="3 4" key="1">
    <citation type="journal article" date="2016" name="Nat. Commun.">
        <title>Ectomycorrhizal ecology is imprinted in the genome of the dominant symbiotic fungus Cenococcum geophilum.</title>
        <authorList>
            <consortium name="DOE Joint Genome Institute"/>
            <person name="Peter M."/>
            <person name="Kohler A."/>
            <person name="Ohm R.A."/>
            <person name="Kuo A."/>
            <person name="Krutzmann J."/>
            <person name="Morin E."/>
            <person name="Arend M."/>
            <person name="Barry K.W."/>
            <person name="Binder M."/>
            <person name="Choi C."/>
            <person name="Clum A."/>
            <person name="Copeland A."/>
            <person name="Grisel N."/>
            <person name="Haridas S."/>
            <person name="Kipfer T."/>
            <person name="LaButti K."/>
            <person name="Lindquist E."/>
            <person name="Lipzen A."/>
            <person name="Maire R."/>
            <person name="Meier B."/>
            <person name="Mihaltcheva S."/>
            <person name="Molinier V."/>
            <person name="Murat C."/>
            <person name="Poggeler S."/>
            <person name="Quandt C.A."/>
            <person name="Sperisen C."/>
            <person name="Tritt A."/>
            <person name="Tisserant E."/>
            <person name="Crous P.W."/>
            <person name="Henrissat B."/>
            <person name="Nehls U."/>
            <person name="Egli S."/>
            <person name="Spatafora J.W."/>
            <person name="Grigoriev I.V."/>
            <person name="Martin F.M."/>
        </authorList>
    </citation>
    <scope>NUCLEOTIDE SEQUENCE [LARGE SCALE GENOMIC DNA]</scope>
    <source>
        <strain evidence="3 4">CBS 459.81</strain>
    </source>
</reference>
<dbReference type="EMBL" id="KV744963">
    <property type="protein sequence ID" value="OCK80354.1"/>
    <property type="molecule type" value="Genomic_DNA"/>
</dbReference>
<evidence type="ECO:0000256" key="2">
    <source>
        <dbReference type="SAM" id="MobiDB-lite"/>
    </source>
</evidence>
<dbReference type="AlphaFoldDB" id="A0A8E2JF82"/>
<proteinExistence type="predicted"/>